<dbReference type="OrthoDB" id="10572526at2759"/>
<organism evidence="2 3">
    <name type="scientific">Pichia inconspicua</name>
    <dbReference type="NCBI Taxonomy" id="52247"/>
    <lineage>
        <taxon>Eukaryota</taxon>
        <taxon>Fungi</taxon>
        <taxon>Dikarya</taxon>
        <taxon>Ascomycota</taxon>
        <taxon>Saccharomycotina</taxon>
        <taxon>Pichiomycetes</taxon>
        <taxon>Pichiales</taxon>
        <taxon>Pichiaceae</taxon>
        <taxon>Pichia</taxon>
    </lineage>
</organism>
<evidence type="ECO:0000313" key="2">
    <source>
        <dbReference type="EMBL" id="TID25507.1"/>
    </source>
</evidence>
<dbReference type="Proteomes" id="UP000307173">
    <property type="component" value="Unassembled WGS sequence"/>
</dbReference>
<evidence type="ECO:0000313" key="3">
    <source>
        <dbReference type="Proteomes" id="UP000307173"/>
    </source>
</evidence>
<sequence length="389" mass="44966">MVYLKYEDFKWKGEGPFDRERVTLPKLLSPSLPDALLKKYGISQIDVSVLEGKIDRKRKLENINVIASNHKRSSSSASSVSSPRSLIFTNGSGKTTPATSVSSDSSTTPPNSPNQSANSEAKANSQSYTTKITNFANELKETAIKLYQDRNYNISILDFTQTYLLYILALRMKERECDFIEFKSDTARAKYLSRKRRDWSDVLSFGEKIVDNFSKVIDNHESRDLPIEYMNHMIGLACYINGFVQLHLSELFFEHINIIKERNKTKDNYELTLQMIKLIDKYQEIKGRSEKSIQMGEDRFGLFIIARCYSNLWNKSLTKYSQLNQNKLILPNDICINGQIIEFPKGSNYFLPISTHLWNLDNILNFGGHFIKEWCNQQHIKHSIIYQVF</sequence>
<reference evidence="2 3" key="1">
    <citation type="journal article" date="2019" name="Front. Genet.">
        <title>Whole-Genome Sequencing of the Opportunistic Yeast Pathogen Candida inconspicua Uncovers Its Hybrid Origin.</title>
        <authorList>
            <person name="Mixao V."/>
            <person name="Hansen A.P."/>
            <person name="Saus E."/>
            <person name="Boekhout T."/>
            <person name="Lass-Florl C."/>
            <person name="Gabaldon T."/>
        </authorList>
    </citation>
    <scope>NUCLEOTIDE SEQUENCE [LARGE SCALE GENOMIC DNA]</scope>
    <source>
        <strain evidence="2 3">CBS 180</strain>
    </source>
</reference>
<feature type="region of interest" description="Disordered" evidence="1">
    <location>
        <begin position="71"/>
        <end position="124"/>
    </location>
</feature>
<dbReference type="EMBL" id="SELW01000481">
    <property type="protein sequence ID" value="TID25507.1"/>
    <property type="molecule type" value="Genomic_DNA"/>
</dbReference>
<feature type="compositionally biased region" description="Low complexity" evidence="1">
    <location>
        <begin position="74"/>
        <end position="85"/>
    </location>
</feature>
<proteinExistence type="predicted"/>
<feature type="compositionally biased region" description="Low complexity" evidence="1">
    <location>
        <begin position="95"/>
        <end position="121"/>
    </location>
</feature>
<name>A0A4T0X001_9ASCO</name>
<gene>
    <name evidence="2" type="ORF">CANINC_002897</name>
</gene>
<dbReference type="AlphaFoldDB" id="A0A4T0X001"/>
<keyword evidence="3" id="KW-1185">Reference proteome</keyword>
<comment type="caution">
    <text evidence="2">The sequence shown here is derived from an EMBL/GenBank/DDBJ whole genome shotgun (WGS) entry which is preliminary data.</text>
</comment>
<protein>
    <submittedName>
        <fullName evidence="2">Uncharacterized protein</fullName>
    </submittedName>
</protein>
<accession>A0A4T0X001</accession>
<evidence type="ECO:0000256" key="1">
    <source>
        <dbReference type="SAM" id="MobiDB-lite"/>
    </source>
</evidence>